<proteinExistence type="predicted"/>
<accession>A0A2N3QNF7</accession>
<sequence length="68" mass="7687">MINVSQQRALLHRIMDECTRLEQERTTSAEQVMGIGHANADPYTDGYLDALTAVDAYCTRLDNGMWKP</sequence>
<comment type="caution">
    <text evidence="1">The sequence shown here is derived from an EMBL/GenBank/DDBJ whole genome shotgun (WGS) entry which is preliminary data.</text>
</comment>
<evidence type="ECO:0000313" key="2">
    <source>
        <dbReference type="Proteomes" id="UP000233722"/>
    </source>
</evidence>
<organism evidence="1 2">
    <name type="scientific">Bifidobacterium pseudolongum subsp. globosum</name>
    <dbReference type="NCBI Taxonomy" id="1690"/>
    <lineage>
        <taxon>Bacteria</taxon>
        <taxon>Bacillati</taxon>
        <taxon>Actinomycetota</taxon>
        <taxon>Actinomycetes</taxon>
        <taxon>Bifidobacteriales</taxon>
        <taxon>Bifidobacteriaceae</taxon>
        <taxon>Bifidobacterium</taxon>
    </lineage>
</organism>
<dbReference type="AlphaFoldDB" id="A0A2N3QNF7"/>
<evidence type="ECO:0000313" key="1">
    <source>
        <dbReference type="EMBL" id="PKU93227.1"/>
    </source>
</evidence>
<name>A0A2N3QNF7_9BIFI</name>
<reference evidence="1 2" key="1">
    <citation type="submission" date="2017-10" db="EMBL/GenBank/DDBJ databases">
        <title>Bifidobacterium genomics.</title>
        <authorList>
            <person name="Lugli G.A."/>
            <person name="Milani C."/>
            <person name="Mancabelli L."/>
        </authorList>
    </citation>
    <scope>NUCLEOTIDE SEQUENCE [LARGE SCALE GENOMIC DNA]</scope>
    <source>
        <strain evidence="1 2">1747B</strain>
    </source>
</reference>
<dbReference type="EMBL" id="PCHA01000037">
    <property type="protein sequence ID" value="PKU93227.1"/>
    <property type="molecule type" value="Genomic_DNA"/>
</dbReference>
<protein>
    <submittedName>
        <fullName evidence="1">Uncharacterized protein</fullName>
    </submittedName>
</protein>
<dbReference type="RefSeq" id="WP_101431140.1">
    <property type="nucleotide sequence ID" value="NZ_PCHA01000037.1"/>
</dbReference>
<dbReference type="Proteomes" id="UP000233722">
    <property type="component" value="Unassembled WGS sequence"/>
</dbReference>
<gene>
    <name evidence="1" type="ORF">CQR45_1757</name>
</gene>